<gene>
    <name evidence="1" type="ORF">LCGC14_2259570</name>
</gene>
<organism evidence="1">
    <name type="scientific">marine sediment metagenome</name>
    <dbReference type="NCBI Taxonomy" id="412755"/>
    <lineage>
        <taxon>unclassified sequences</taxon>
        <taxon>metagenomes</taxon>
        <taxon>ecological metagenomes</taxon>
    </lineage>
</organism>
<comment type="caution">
    <text evidence="1">The sequence shown here is derived from an EMBL/GenBank/DDBJ whole genome shotgun (WGS) entry which is preliminary data.</text>
</comment>
<evidence type="ECO:0000313" key="1">
    <source>
        <dbReference type="EMBL" id="KKL55019.1"/>
    </source>
</evidence>
<dbReference type="AlphaFoldDB" id="A0A0F9D0F6"/>
<protein>
    <submittedName>
        <fullName evidence="1">Uncharacterized protein</fullName>
    </submittedName>
</protein>
<accession>A0A0F9D0F6</accession>
<sequence>MTKDTQAKPSAGVVAAAQTVFPWLSIHYQAELQRTSSYGNGEARLAEILESEIGVAELSEVLEAVKAVMAQLDFSG</sequence>
<proteinExistence type="predicted"/>
<dbReference type="EMBL" id="LAZR01030989">
    <property type="protein sequence ID" value="KKL55019.1"/>
    <property type="molecule type" value="Genomic_DNA"/>
</dbReference>
<name>A0A0F9D0F6_9ZZZZ</name>
<feature type="non-terminal residue" evidence="1">
    <location>
        <position position="76"/>
    </location>
</feature>
<reference evidence="1" key="1">
    <citation type="journal article" date="2015" name="Nature">
        <title>Complex archaea that bridge the gap between prokaryotes and eukaryotes.</title>
        <authorList>
            <person name="Spang A."/>
            <person name="Saw J.H."/>
            <person name="Jorgensen S.L."/>
            <person name="Zaremba-Niedzwiedzka K."/>
            <person name="Martijn J."/>
            <person name="Lind A.E."/>
            <person name="van Eijk R."/>
            <person name="Schleper C."/>
            <person name="Guy L."/>
            <person name="Ettema T.J."/>
        </authorList>
    </citation>
    <scope>NUCLEOTIDE SEQUENCE</scope>
</reference>